<dbReference type="AlphaFoldDB" id="A0A200QGQ0"/>
<dbReference type="EMBL" id="MVGT01002051">
    <property type="protein sequence ID" value="OVA09591.1"/>
    <property type="molecule type" value="Genomic_DNA"/>
</dbReference>
<evidence type="ECO:0000256" key="1">
    <source>
        <dbReference type="SAM" id="Phobius"/>
    </source>
</evidence>
<dbReference type="Proteomes" id="UP000195402">
    <property type="component" value="Unassembled WGS sequence"/>
</dbReference>
<gene>
    <name evidence="3" type="ORF">BVC80_9101g116</name>
</gene>
<dbReference type="InterPro" id="IPR025520">
    <property type="entry name" value="DUF4408"/>
</dbReference>
<dbReference type="PANTHER" id="PTHR35762">
    <property type="entry name" value="TRANSMEMBRANE PROTEIN"/>
    <property type="match status" value="1"/>
</dbReference>
<keyword evidence="4" id="KW-1185">Reference proteome</keyword>
<dbReference type="InParanoid" id="A0A200QGQ0"/>
<sequence>MDHIYIEKLQAIKAKNKFKKNQFLNTLIFYCLTALACILLCVSPVWLPSLYSSMKVFLSVSLPNFWTYIFNPKCLFIVCNVIVVFLIGESKLFGSKSSPATEVYNEYVRRSESSIRRLPVLDEKKNTQELKLEFPMMVEGVNCAGGEEVKEEKRREFVGRGEDEEKIRERAVEDFDITEECYLPADEELNRRVENFIARVKKQRKLETGLLVYST</sequence>
<dbReference type="Pfam" id="PF14364">
    <property type="entry name" value="DUF4408"/>
    <property type="match status" value="1"/>
</dbReference>
<evidence type="ECO:0000313" key="3">
    <source>
        <dbReference type="EMBL" id="OVA09591.1"/>
    </source>
</evidence>
<accession>A0A200QGQ0</accession>
<feature type="transmembrane region" description="Helical" evidence="1">
    <location>
        <begin position="66"/>
        <end position="87"/>
    </location>
</feature>
<evidence type="ECO:0000313" key="4">
    <source>
        <dbReference type="Proteomes" id="UP000195402"/>
    </source>
</evidence>
<dbReference type="OrthoDB" id="781735at2759"/>
<feature type="transmembrane region" description="Helical" evidence="1">
    <location>
        <begin position="23"/>
        <end position="46"/>
    </location>
</feature>
<dbReference type="STRING" id="56857.A0A200QGQ0"/>
<feature type="domain" description="DUF4408" evidence="2">
    <location>
        <begin position="48"/>
        <end position="92"/>
    </location>
</feature>
<dbReference type="OMA" id="EECYLPA"/>
<evidence type="ECO:0000259" key="2">
    <source>
        <dbReference type="Pfam" id="PF14364"/>
    </source>
</evidence>
<keyword evidence="1" id="KW-0472">Membrane</keyword>
<proteinExistence type="predicted"/>
<keyword evidence="1" id="KW-1133">Transmembrane helix</keyword>
<organism evidence="3 4">
    <name type="scientific">Macleaya cordata</name>
    <name type="common">Five-seeded plume-poppy</name>
    <name type="synonym">Bocconia cordata</name>
    <dbReference type="NCBI Taxonomy" id="56857"/>
    <lineage>
        <taxon>Eukaryota</taxon>
        <taxon>Viridiplantae</taxon>
        <taxon>Streptophyta</taxon>
        <taxon>Embryophyta</taxon>
        <taxon>Tracheophyta</taxon>
        <taxon>Spermatophyta</taxon>
        <taxon>Magnoliopsida</taxon>
        <taxon>Ranunculales</taxon>
        <taxon>Papaveraceae</taxon>
        <taxon>Papaveroideae</taxon>
        <taxon>Macleaya</taxon>
    </lineage>
</organism>
<keyword evidence="1" id="KW-0812">Transmembrane</keyword>
<reference evidence="3 4" key="1">
    <citation type="journal article" date="2017" name="Mol. Plant">
        <title>The Genome of Medicinal Plant Macleaya cordata Provides New Insights into Benzylisoquinoline Alkaloids Metabolism.</title>
        <authorList>
            <person name="Liu X."/>
            <person name="Liu Y."/>
            <person name="Huang P."/>
            <person name="Ma Y."/>
            <person name="Qing Z."/>
            <person name="Tang Q."/>
            <person name="Cao H."/>
            <person name="Cheng P."/>
            <person name="Zheng Y."/>
            <person name="Yuan Z."/>
            <person name="Zhou Y."/>
            <person name="Liu J."/>
            <person name="Tang Z."/>
            <person name="Zhuo Y."/>
            <person name="Zhang Y."/>
            <person name="Yu L."/>
            <person name="Huang J."/>
            <person name="Yang P."/>
            <person name="Peng Q."/>
            <person name="Zhang J."/>
            <person name="Jiang W."/>
            <person name="Zhang Z."/>
            <person name="Lin K."/>
            <person name="Ro D.K."/>
            <person name="Chen X."/>
            <person name="Xiong X."/>
            <person name="Shang Y."/>
            <person name="Huang S."/>
            <person name="Zeng J."/>
        </authorList>
    </citation>
    <scope>NUCLEOTIDE SEQUENCE [LARGE SCALE GENOMIC DNA]</scope>
    <source>
        <strain evidence="4">cv. BLH2017</strain>
        <tissue evidence="3">Root</tissue>
    </source>
</reference>
<name>A0A200QGQ0_MACCD</name>
<protein>
    <recommendedName>
        <fullName evidence="2">DUF4408 domain-containing protein</fullName>
    </recommendedName>
</protein>
<comment type="caution">
    <text evidence="3">The sequence shown here is derived from an EMBL/GenBank/DDBJ whole genome shotgun (WGS) entry which is preliminary data.</text>
</comment>
<dbReference type="PANTHER" id="PTHR35762:SF2">
    <property type="entry name" value="TRANSMEMBRANE PROTEIN"/>
    <property type="match status" value="1"/>
</dbReference>